<proteinExistence type="predicted"/>
<evidence type="ECO:0000313" key="3">
    <source>
        <dbReference type="Proteomes" id="UP000663887"/>
    </source>
</evidence>
<reference evidence="2" key="1">
    <citation type="submission" date="2021-02" db="EMBL/GenBank/DDBJ databases">
        <authorList>
            <person name="Nowell W R."/>
        </authorList>
    </citation>
    <scope>NUCLEOTIDE SEQUENCE</scope>
</reference>
<sequence>MSFLTVIIFCTTIFCAQSVTYNINSSTTYWQVILSNLKADDIVTIHHGTYVTPGYFQLTLNGTLNNPIIIQGAPNETRPIIQGPAAGANAQNVINIHVSNFMVRGIAFTKGSRGVRLGPAVTSNAIFDNIYIFNTTGTAFSANDNANEYINITLQNSEITNTNALAATTGECVYVGCVSAGCRIRDSLFQHNYCHDTLGSVGGSRAGFQIKPGSYNVIIRNNVCYNVVGPCIIVYDDYDRGQNLIDGNLAINAGTADIGIQCTSGATITNNIVINSNLAGIGVIVNSLYVNVNYIRNITINHNTVYMSQADACLRLNSVTNKNITILNNIFYCVSQSSIKASNDLTGATIYNNAINGSISATGIPSCGTFAISSSAFLNAAATSFYPASNSLLINKGVNLRYQALYDYNGMPRSIVTPTVGAYEYSTTNNPGCLVIKNFKCGSSNASVPQYRLIP</sequence>
<keyword evidence="1" id="KW-0732">Signal</keyword>
<dbReference type="Gene3D" id="2.160.20.10">
    <property type="entry name" value="Single-stranded right-handed beta-helix, Pectin lyase-like"/>
    <property type="match status" value="1"/>
</dbReference>
<comment type="caution">
    <text evidence="2">The sequence shown here is derived from an EMBL/GenBank/DDBJ whole genome shotgun (WGS) entry which is preliminary data.</text>
</comment>
<dbReference type="SUPFAM" id="SSF51126">
    <property type="entry name" value="Pectin lyase-like"/>
    <property type="match status" value="1"/>
</dbReference>
<dbReference type="SMART" id="SM00710">
    <property type="entry name" value="PbH1"/>
    <property type="match status" value="8"/>
</dbReference>
<dbReference type="InterPro" id="IPR006626">
    <property type="entry name" value="PbH1"/>
</dbReference>
<gene>
    <name evidence="2" type="ORF">XDN619_LOCUS15631</name>
</gene>
<evidence type="ECO:0000313" key="2">
    <source>
        <dbReference type="EMBL" id="CAF2085716.1"/>
    </source>
</evidence>
<feature type="signal peptide" evidence="1">
    <location>
        <begin position="1"/>
        <end position="18"/>
    </location>
</feature>
<name>A0A816SB39_9BILA</name>
<evidence type="ECO:0000256" key="1">
    <source>
        <dbReference type="SAM" id="SignalP"/>
    </source>
</evidence>
<evidence type="ECO:0008006" key="4">
    <source>
        <dbReference type="Google" id="ProtNLM"/>
    </source>
</evidence>
<dbReference type="EMBL" id="CAJNRG010006408">
    <property type="protein sequence ID" value="CAF2085716.1"/>
    <property type="molecule type" value="Genomic_DNA"/>
</dbReference>
<dbReference type="InterPro" id="IPR012334">
    <property type="entry name" value="Pectin_lyas_fold"/>
</dbReference>
<protein>
    <recommendedName>
        <fullName evidence="4">Right handed beta helix domain-containing protein</fullName>
    </recommendedName>
</protein>
<dbReference type="AlphaFoldDB" id="A0A816SB39"/>
<dbReference type="InterPro" id="IPR011050">
    <property type="entry name" value="Pectin_lyase_fold/virulence"/>
</dbReference>
<organism evidence="2 3">
    <name type="scientific">Rotaria magnacalcarata</name>
    <dbReference type="NCBI Taxonomy" id="392030"/>
    <lineage>
        <taxon>Eukaryota</taxon>
        <taxon>Metazoa</taxon>
        <taxon>Spiralia</taxon>
        <taxon>Gnathifera</taxon>
        <taxon>Rotifera</taxon>
        <taxon>Eurotatoria</taxon>
        <taxon>Bdelloidea</taxon>
        <taxon>Philodinida</taxon>
        <taxon>Philodinidae</taxon>
        <taxon>Rotaria</taxon>
    </lineage>
</organism>
<accession>A0A816SB39</accession>
<dbReference type="Proteomes" id="UP000663887">
    <property type="component" value="Unassembled WGS sequence"/>
</dbReference>
<feature type="chain" id="PRO_5032593533" description="Right handed beta helix domain-containing protein" evidence="1">
    <location>
        <begin position="19"/>
        <end position="455"/>
    </location>
</feature>